<gene>
    <name evidence="1" type="ORF">Nepgr_031348</name>
</gene>
<comment type="caution">
    <text evidence="1">The sequence shown here is derived from an EMBL/GenBank/DDBJ whole genome shotgun (WGS) entry which is preliminary data.</text>
</comment>
<dbReference type="AlphaFoldDB" id="A0AAD3Y6R0"/>
<name>A0AAD3Y6R0_NEPGR</name>
<sequence length="146" mass="14885">MAAPPGTILVAAPFLGRPVISDVQTPEIVQAAGDPGVSCVGASAVRCEPLSEDEVHPLVGAAEGLVAVGTVTILDPKDGPASCSLDLDRFLVEVPTMHDSSSGVLKPSLSTPLASDQVLCNLASINQIDGLPARDLSQVDVAAVWH</sequence>
<evidence type="ECO:0000313" key="2">
    <source>
        <dbReference type="Proteomes" id="UP001279734"/>
    </source>
</evidence>
<organism evidence="1 2">
    <name type="scientific">Nepenthes gracilis</name>
    <name type="common">Slender pitcher plant</name>
    <dbReference type="NCBI Taxonomy" id="150966"/>
    <lineage>
        <taxon>Eukaryota</taxon>
        <taxon>Viridiplantae</taxon>
        <taxon>Streptophyta</taxon>
        <taxon>Embryophyta</taxon>
        <taxon>Tracheophyta</taxon>
        <taxon>Spermatophyta</taxon>
        <taxon>Magnoliopsida</taxon>
        <taxon>eudicotyledons</taxon>
        <taxon>Gunneridae</taxon>
        <taxon>Pentapetalae</taxon>
        <taxon>Caryophyllales</taxon>
        <taxon>Nepenthaceae</taxon>
        <taxon>Nepenthes</taxon>
    </lineage>
</organism>
<dbReference type="Proteomes" id="UP001279734">
    <property type="component" value="Unassembled WGS sequence"/>
</dbReference>
<reference evidence="1" key="1">
    <citation type="submission" date="2023-05" db="EMBL/GenBank/DDBJ databases">
        <title>Nepenthes gracilis genome sequencing.</title>
        <authorList>
            <person name="Fukushima K."/>
        </authorList>
    </citation>
    <scope>NUCLEOTIDE SEQUENCE</scope>
    <source>
        <strain evidence="1">SING2019-196</strain>
    </source>
</reference>
<accession>A0AAD3Y6R0</accession>
<protein>
    <submittedName>
        <fullName evidence="1">Uncharacterized protein</fullName>
    </submittedName>
</protein>
<keyword evidence="2" id="KW-1185">Reference proteome</keyword>
<proteinExistence type="predicted"/>
<dbReference type="EMBL" id="BSYO01000036">
    <property type="protein sequence ID" value="GMH29505.1"/>
    <property type="molecule type" value="Genomic_DNA"/>
</dbReference>
<evidence type="ECO:0000313" key="1">
    <source>
        <dbReference type="EMBL" id="GMH29505.1"/>
    </source>
</evidence>